<sequence>MPASEAIEMRGCQHAKYWFDDGSVIVTISQILSKSRDSAEGAVLFKLHSSLLARHSTYFSRVLDGAGTVCGEERLKSDNLAAGSCIPMVTVLPALGVRVDDFVSLLEHLYHDTPLSSKTPFTHVASILRVSSPSQLDFPRLHELARGYLEAMFPSGPLPFTHPSHLEEVLALTRTYKIGSIRKGIYYSLVTTTDFEPEEVDEKGEDVNRDDKLSQHQNGIVEDPSTRYAVLLPADVERCGKLMAGIVDHFTPILFTPPTTPHIACTDVFADKWMSLVIQSAISDGGVYKPLETLEFVKQLDWAAEGLCPACVREKREEWTEEQVVVWEKMDGWIG</sequence>
<protein>
    <recommendedName>
        <fullName evidence="3">BTB domain-containing protein</fullName>
    </recommendedName>
</protein>
<dbReference type="Proteomes" id="UP000054018">
    <property type="component" value="Unassembled WGS sequence"/>
</dbReference>
<organism evidence="1 2">
    <name type="scientific">Pisolithus microcarpus 441</name>
    <dbReference type="NCBI Taxonomy" id="765257"/>
    <lineage>
        <taxon>Eukaryota</taxon>
        <taxon>Fungi</taxon>
        <taxon>Dikarya</taxon>
        <taxon>Basidiomycota</taxon>
        <taxon>Agaricomycotina</taxon>
        <taxon>Agaricomycetes</taxon>
        <taxon>Agaricomycetidae</taxon>
        <taxon>Boletales</taxon>
        <taxon>Sclerodermatineae</taxon>
        <taxon>Pisolithaceae</taxon>
        <taxon>Pisolithus</taxon>
    </lineage>
</organism>
<proteinExistence type="predicted"/>
<name>A0A0C9YSF3_9AGAM</name>
<dbReference type="HOGENOM" id="CLU_048296_2_0_1"/>
<dbReference type="EMBL" id="KN833781">
    <property type="protein sequence ID" value="KIK19596.1"/>
    <property type="molecule type" value="Genomic_DNA"/>
</dbReference>
<dbReference type="OrthoDB" id="3249359at2759"/>
<accession>A0A0C9YSF3</accession>
<dbReference type="AlphaFoldDB" id="A0A0C9YSF3"/>
<evidence type="ECO:0000313" key="1">
    <source>
        <dbReference type="EMBL" id="KIK19596.1"/>
    </source>
</evidence>
<gene>
    <name evidence="1" type="ORF">PISMIDRAFT_682897</name>
</gene>
<dbReference type="InterPro" id="IPR011333">
    <property type="entry name" value="SKP1/BTB/POZ_sf"/>
</dbReference>
<reference evidence="1 2" key="1">
    <citation type="submission" date="2014-04" db="EMBL/GenBank/DDBJ databases">
        <authorList>
            <consortium name="DOE Joint Genome Institute"/>
            <person name="Kuo A."/>
            <person name="Kohler A."/>
            <person name="Costa M.D."/>
            <person name="Nagy L.G."/>
            <person name="Floudas D."/>
            <person name="Copeland A."/>
            <person name="Barry K.W."/>
            <person name="Cichocki N."/>
            <person name="Veneault-Fourrey C."/>
            <person name="LaButti K."/>
            <person name="Lindquist E.A."/>
            <person name="Lipzen A."/>
            <person name="Lundell T."/>
            <person name="Morin E."/>
            <person name="Murat C."/>
            <person name="Sun H."/>
            <person name="Tunlid A."/>
            <person name="Henrissat B."/>
            <person name="Grigoriev I.V."/>
            <person name="Hibbett D.S."/>
            <person name="Martin F."/>
            <person name="Nordberg H.P."/>
            <person name="Cantor M.N."/>
            <person name="Hua S.X."/>
        </authorList>
    </citation>
    <scope>NUCLEOTIDE SEQUENCE [LARGE SCALE GENOMIC DNA]</scope>
    <source>
        <strain evidence="1 2">441</strain>
    </source>
</reference>
<dbReference type="Gene3D" id="3.30.710.10">
    <property type="entry name" value="Potassium Channel Kv1.1, Chain A"/>
    <property type="match status" value="1"/>
</dbReference>
<evidence type="ECO:0008006" key="3">
    <source>
        <dbReference type="Google" id="ProtNLM"/>
    </source>
</evidence>
<evidence type="ECO:0000313" key="2">
    <source>
        <dbReference type="Proteomes" id="UP000054018"/>
    </source>
</evidence>
<dbReference type="STRING" id="765257.A0A0C9YSF3"/>
<reference evidence="2" key="2">
    <citation type="submission" date="2015-01" db="EMBL/GenBank/DDBJ databases">
        <title>Evolutionary Origins and Diversification of the Mycorrhizal Mutualists.</title>
        <authorList>
            <consortium name="DOE Joint Genome Institute"/>
            <consortium name="Mycorrhizal Genomics Consortium"/>
            <person name="Kohler A."/>
            <person name="Kuo A."/>
            <person name="Nagy L.G."/>
            <person name="Floudas D."/>
            <person name="Copeland A."/>
            <person name="Barry K.W."/>
            <person name="Cichocki N."/>
            <person name="Veneault-Fourrey C."/>
            <person name="LaButti K."/>
            <person name="Lindquist E.A."/>
            <person name="Lipzen A."/>
            <person name="Lundell T."/>
            <person name="Morin E."/>
            <person name="Murat C."/>
            <person name="Riley R."/>
            <person name="Ohm R."/>
            <person name="Sun H."/>
            <person name="Tunlid A."/>
            <person name="Henrissat B."/>
            <person name="Grigoriev I.V."/>
            <person name="Hibbett D.S."/>
            <person name="Martin F."/>
        </authorList>
    </citation>
    <scope>NUCLEOTIDE SEQUENCE [LARGE SCALE GENOMIC DNA]</scope>
    <source>
        <strain evidence="2">441</strain>
    </source>
</reference>
<keyword evidence="2" id="KW-1185">Reference proteome</keyword>